<dbReference type="PANTHER" id="PTHR28589:SF1">
    <property type="entry name" value="SMALL RIBOSOMAL SUBUNIT PROTEIN MS34"/>
    <property type="match status" value="1"/>
</dbReference>
<keyword evidence="2" id="KW-1185">Reference proteome</keyword>
<evidence type="ECO:0000313" key="1">
    <source>
        <dbReference type="EMBL" id="EGC29926.1"/>
    </source>
</evidence>
<dbReference type="GO" id="GO:0003735">
    <property type="term" value="F:structural constituent of ribosome"/>
    <property type="evidence" value="ECO:0007669"/>
    <property type="project" value="InterPro"/>
</dbReference>
<sequence>MSTTKHLSKLFPALAKNKRDGQNFLDICFSLSNKGVGTKICKKNWSEPETYWTVTKTKFINSPLTNNAMHGKAFGILTWNGKTDNKEQEITNSLDKNWSLYPYSPLNITRTVETEEQPAEESTEQQ</sequence>
<name>F1A1K7_DICPU</name>
<dbReference type="OMA" id="TYWTVTK"/>
<dbReference type="OrthoDB" id="16434at2759"/>
<dbReference type="VEuPathDB" id="AmoebaDB:DICPUDRAFT_84097"/>
<dbReference type="GO" id="GO:0005739">
    <property type="term" value="C:mitochondrion"/>
    <property type="evidence" value="ECO:0007669"/>
    <property type="project" value="InterPro"/>
</dbReference>
<dbReference type="STRING" id="5786.F1A1K7"/>
<dbReference type="InterPro" id="IPR032053">
    <property type="entry name" value="Ribosomal_mS34"/>
</dbReference>
<organism evidence="1 2">
    <name type="scientific">Dictyostelium purpureum</name>
    <name type="common">Slime mold</name>
    <dbReference type="NCBI Taxonomy" id="5786"/>
    <lineage>
        <taxon>Eukaryota</taxon>
        <taxon>Amoebozoa</taxon>
        <taxon>Evosea</taxon>
        <taxon>Eumycetozoa</taxon>
        <taxon>Dictyostelia</taxon>
        <taxon>Dictyosteliales</taxon>
        <taxon>Dictyosteliaceae</taxon>
        <taxon>Dictyostelium</taxon>
    </lineage>
</organism>
<proteinExistence type="predicted"/>
<dbReference type="eggNOG" id="ENOG502RIBN">
    <property type="taxonomic scope" value="Eukaryota"/>
</dbReference>
<dbReference type="InParanoid" id="F1A1K7"/>
<dbReference type="GeneID" id="10504869"/>
<accession>F1A1K7</accession>
<dbReference type="PANTHER" id="PTHR28589">
    <property type="entry name" value="28S RIBOSOMAL PROTEIN S34, MITOCHONDRIAL"/>
    <property type="match status" value="1"/>
</dbReference>
<dbReference type="RefSeq" id="XP_003293548.1">
    <property type="nucleotide sequence ID" value="XM_003293500.1"/>
</dbReference>
<reference evidence="2" key="1">
    <citation type="journal article" date="2011" name="Genome Biol.">
        <title>Comparative genomics of the social amoebae Dictyostelium discoideum and Dictyostelium purpureum.</title>
        <authorList>
            <consortium name="US DOE Joint Genome Institute (JGI-PGF)"/>
            <person name="Sucgang R."/>
            <person name="Kuo A."/>
            <person name="Tian X."/>
            <person name="Salerno W."/>
            <person name="Parikh A."/>
            <person name="Feasley C.L."/>
            <person name="Dalin E."/>
            <person name="Tu H."/>
            <person name="Huang E."/>
            <person name="Barry K."/>
            <person name="Lindquist E."/>
            <person name="Shapiro H."/>
            <person name="Bruce D."/>
            <person name="Schmutz J."/>
            <person name="Salamov A."/>
            <person name="Fey P."/>
            <person name="Gaudet P."/>
            <person name="Anjard C."/>
            <person name="Babu M.M."/>
            <person name="Basu S."/>
            <person name="Bushmanova Y."/>
            <person name="van der Wel H."/>
            <person name="Katoh-Kurasawa M."/>
            <person name="Dinh C."/>
            <person name="Coutinho P.M."/>
            <person name="Saito T."/>
            <person name="Elias M."/>
            <person name="Schaap P."/>
            <person name="Kay R.R."/>
            <person name="Henrissat B."/>
            <person name="Eichinger L."/>
            <person name="Rivero F."/>
            <person name="Putnam N.H."/>
            <person name="West C.M."/>
            <person name="Loomis W.F."/>
            <person name="Chisholm R.L."/>
            <person name="Shaulsky G."/>
            <person name="Strassmann J.E."/>
            <person name="Queller D.C."/>
            <person name="Kuspa A."/>
            <person name="Grigoriev I.V."/>
        </authorList>
    </citation>
    <scope>NUCLEOTIDE SEQUENCE [LARGE SCALE GENOMIC DNA]</scope>
    <source>
        <strain evidence="2">QSDP1</strain>
    </source>
</reference>
<gene>
    <name evidence="1" type="ORF">DICPUDRAFT_84097</name>
</gene>
<dbReference type="EMBL" id="GL871376">
    <property type="protein sequence ID" value="EGC29926.1"/>
    <property type="molecule type" value="Genomic_DNA"/>
</dbReference>
<dbReference type="FunCoup" id="F1A1K7">
    <property type="interactions" value="2"/>
</dbReference>
<evidence type="ECO:0000313" key="2">
    <source>
        <dbReference type="Proteomes" id="UP000001064"/>
    </source>
</evidence>
<dbReference type="Proteomes" id="UP000001064">
    <property type="component" value="Unassembled WGS sequence"/>
</dbReference>
<protein>
    <submittedName>
        <fullName evidence="1">Uncharacterized protein</fullName>
    </submittedName>
</protein>
<dbReference type="KEGG" id="dpp:DICPUDRAFT_84097"/>
<dbReference type="Pfam" id="PF16053">
    <property type="entry name" value="MRP-S34"/>
    <property type="match status" value="1"/>
</dbReference>
<dbReference type="AlphaFoldDB" id="F1A1K7"/>